<dbReference type="AlphaFoldDB" id="A0A4R5PHD6"/>
<keyword evidence="4" id="KW-1185">Reference proteome</keyword>
<dbReference type="OrthoDB" id="9765608at2"/>
<accession>A0A4R5PHD6</accession>
<dbReference type="EMBL" id="SMSI01000004">
    <property type="protein sequence ID" value="TDH34308.1"/>
    <property type="molecule type" value="Genomic_DNA"/>
</dbReference>
<dbReference type="Proteomes" id="UP000295131">
    <property type="component" value="Unassembled WGS sequence"/>
</dbReference>
<reference evidence="3 4" key="1">
    <citation type="journal article" date="2013" name="Int. J. Syst. Evol. Microbiol.">
        <title>Hoeflea suaedae sp. nov., an endophytic bacterium isolated from the root of the halophyte Suaeda maritima.</title>
        <authorList>
            <person name="Chung E.J."/>
            <person name="Park J.A."/>
            <person name="Pramanik P."/>
            <person name="Bibi F."/>
            <person name="Jeon C.O."/>
            <person name="Chung Y.R."/>
        </authorList>
    </citation>
    <scope>NUCLEOTIDE SEQUENCE [LARGE SCALE GENOMIC DNA]</scope>
    <source>
        <strain evidence="3 4">YC6898</strain>
    </source>
</reference>
<dbReference type="Gene3D" id="3.30.470.20">
    <property type="entry name" value="ATP-grasp fold, B domain"/>
    <property type="match status" value="1"/>
</dbReference>
<gene>
    <name evidence="3" type="ORF">E2A64_16690</name>
</gene>
<dbReference type="SUPFAM" id="SSF56059">
    <property type="entry name" value="Glutathione synthetase ATP-binding domain-like"/>
    <property type="match status" value="1"/>
</dbReference>
<dbReference type="Gene3D" id="3.40.50.20">
    <property type="match status" value="1"/>
</dbReference>
<dbReference type="PROSITE" id="PS50975">
    <property type="entry name" value="ATP_GRASP"/>
    <property type="match status" value="1"/>
</dbReference>
<evidence type="ECO:0000256" key="1">
    <source>
        <dbReference type="PROSITE-ProRule" id="PRU00409"/>
    </source>
</evidence>
<evidence type="ECO:0000313" key="4">
    <source>
        <dbReference type="Proteomes" id="UP000295131"/>
    </source>
</evidence>
<proteinExistence type="predicted"/>
<feature type="domain" description="ATP-grasp" evidence="2">
    <location>
        <begin position="127"/>
        <end position="328"/>
    </location>
</feature>
<name>A0A4R5PHD6_9HYPH</name>
<protein>
    <recommendedName>
        <fullName evidence="2">ATP-grasp domain-containing protein</fullName>
    </recommendedName>
</protein>
<keyword evidence="1" id="KW-0547">Nucleotide-binding</keyword>
<dbReference type="InterPro" id="IPR011761">
    <property type="entry name" value="ATP-grasp"/>
</dbReference>
<evidence type="ECO:0000259" key="2">
    <source>
        <dbReference type="PROSITE" id="PS50975"/>
    </source>
</evidence>
<dbReference type="RefSeq" id="WP_133285654.1">
    <property type="nucleotide sequence ID" value="NZ_SMSI01000004.1"/>
</dbReference>
<dbReference type="GO" id="GO:0005524">
    <property type="term" value="F:ATP binding"/>
    <property type="evidence" value="ECO:0007669"/>
    <property type="project" value="UniProtKB-UniRule"/>
</dbReference>
<sequence>MSMAGSEKATLLLLSGGSLVGQNVVQAIADRRDDVHLIATNSTARAPSLLDFDEVHLLPTTRDHENAVLDRIIDIVRSTRIDLIVPCRDDDVLACARLVERAPELRSKTLAGSVETAEAMLDKHESWAFSQKYRLPFAASVLLDAPDLAERLNGPASFPLIVKPRSGFASHSATIVNDMSQLLGMAPNSELVAQEFLGDPARVTAYMSSVAGGAVPLFHSFEGDKVSIQTVIGPDGEHNDIIVTRHVMRSGVSLNVEIDDAEDAHSLGRTCTAAFADAGWRGPLNIQCLRRPDGSLAIHEYNGRFTGATASRLHLGFDEVGTALRVFAGIDLAPSQIGLPRLAIGKQMVTRSVPQSFETELKASGHWRRTKP</sequence>
<organism evidence="3 4">
    <name type="scientific">Pseudohoeflea suaedae</name>
    <dbReference type="NCBI Taxonomy" id="877384"/>
    <lineage>
        <taxon>Bacteria</taxon>
        <taxon>Pseudomonadati</taxon>
        <taxon>Pseudomonadota</taxon>
        <taxon>Alphaproteobacteria</taxon>
        <taxon>Hyphomicrobiales</taxon>
        <taxon>Rhizobiaceae</taxon>
        <taxon>Pseudohoeflea</taxon>
    </lineage>
</organism>
<keyword evidence="1" id="KW-0067">ATP-binding</keyword>
<evidence type="ECO:0000313" key="3">
    <source>
        <dbReference type="EMBL" id="TDH34308.1"/>
    </source>
</evidence>
<comment type="caution">
    <text evidence="3">The sequence shown here is derived from an EMBL/GenBank/DDBJ whole genome shotgun (WGS) entry which is preliminary data.</text>
</comment>
<dbReference type="GO" id="GO:0046872">
    <property type="term" value="F:metal ion binding"/>
    <property type="evidence" value="ECO:0007669"/>
    <property type="project" value="InterPro"/>
</dbReference>